<dbReference type="EMBL" id="CP000390">
    <property type="protein sequence ID" value="ABG62075.1"/>
    <property type="molecule type" value="Genomic_DNA"/>
</dbReference>
<protein>
    <recommendedName>
        <fullName evidence="1">non-specific serine/threonine protein kinase</fullName>
        <ecNumber evidence="1">2.7.11.1</ecNumber>
    </recommendedName>
</protein>
<dbReference type="EC" id="2.7.11.1" evidence="1"/>
<evidence type="ECO:0000313" key="10">
    <source>
        <dbReference type="EMBL" id="ABG62075.1"/>
    </source>
</evidence>
<evidence type="ECO:0000256" key="8">
    <source>
        <dbReference type="ARBA" id="ARBA00048679"/>
    </source>
</evidence>
<evidence type="ECO:0000256" key="5">
    <source>
        <dbReference type="ARBA" id="ARBA00022777"/>
    </source>
</evidence>
<sequence length="295" mass="32711">MTSGERIEEELPSPAAQEALLRLLVQSAGQRISSAVLDGRTVWIKRYDAEPRPIAKQLHELFSPLMPKSFLRASRRVDRRGMAEREVRKMQAFREAGFEVPALIHRGETVIVLSHVAEIVQHELLRLQPLDPKAHDELLVGAAAALAHAHSAGLCHGRPHTRDMFVSAGRWGFVDFEEEPETVMPLRAAQARDIWLLFMQISARAILEDTEERAFAAYVEAGPTGSLEQLGSLVRFFSPVLPPLAMLKNVALGNDLRRFLQATRFLKRALGATGAHAKALNRMRLGSAEGVKEGP</sequence>
<reference evidence="10" key="1">
    <citation type="submission" date="2006-06" db="EMBL/GenBank/DDBJ databases">
        <title>Complete sequence of chromosome of Chelativorans sp. BNC1.</title>
        <authorList>
            <consortium name="US DOE Joint Genome Institute"/>
            <person name="Copeland A."/>
            <person name="Lucas S."/>
            <person name="Lapidus A."/>
            <person name="Barry K."/>
            <person name="Detter J.C."/>
            <person name="Glavina del Rio T."/>
            <person name="Hammon N."/>
            <person name="Israni S."/>
            <person name="Dalin E."/>
            <person name="Tice H."/>
            <person name="Pitluck S."/>
            <person name="Chertkov O."/>
            <person name="Brettin T."/>
            <person name="Bruce D."/>
            <person name="Han C."/>
            <person name="Tapia R."/>
            <person name="Gilna P."/>
            <person name="Schmutz J."/>
            <person name="Larimer F."/>
            <person name="Land M."/>
            <person name="Hauser L."/>
            <person name="Kyrpides N."/>
            <person name="Mikhailova N."/>
            <person name="Richardson P."/>
        </authorList>
    </citation>
    <scope>NUCLEOTIDE SEQUENCE</scope>
    <source>
        <strain evidence="10">BNC1</strain>
    </source>
</reference>
<organism evidence="10">
    <name type="scientific">Chelativorans sp. (strain BNC1)</name>
    <dbReference type="NCBI Taxonomy" id="266779"/>
    <lineage>
        <taxon>Bacteria</taxon>
        <taxon>Pseudomonadati</taxon>
        <taxon>Pseudomonadota</taxon>
        <taxon>Alphaproteobacteria</taxon>
        <taxon>Hyphomicrobiales</taxon>
        <taxon>Phyllobacteriaceae</taxon>
        <taxon>Chelativorans</taxon>
    </lineage>
</organism>
<gene>
    <name evidence="10" type="ordered locus">Meso_0675</name>
</gene>
<evidence type="ECO:0000256" key="1">
    <source>
        <dbReference type="ARBA" id="ARBA00012513"/>
    </source>
</evidence>
<dbReference type="AlphaFoldDB" id="Q11KK0"/>
<comment type="catalytic activity">
    <reaction evidence="7">
        <text>L-threonyl-[protein] + ATP = O-phospho-L-threonyl-[protein] + ADP + H(+)</text>
        <dbReference type="Rhea" id="RHEA:46608"/>
        <dbReference type="Rhea" id="RHEA-COMP:11060"/>
        <dbReference type="Rhea" id="RHEA-COMP:11605"/>
        <dbReference type="ChEBI" id="CHEBI:15378"/>
        <dbReference type="ChEBI" id="CHEBI:30013"/>
        <dbReference type="ChEBI" id="CHEBI:30616"/>
        <dbReference type="ChEBI" id="CHEBI:61977"/>
        <dbReference type="ChEBI" id="CHEBI:456216"/>
        <dbReference type="EC" id="2.7.11.1"/>
    </reaction>
</comment>
<dbReference type="InterPro" id="IPR018934">
    <property type="entry name" value="RIO_dom"/>
</dbReference>
<dbReference type="GO" id="GO:0005524">
    <property type="term" value="F:ATP binding"/>
    <property type="evidence" value="ECO:0007669"/>
    <property type="project" value="UniProtKB-KW"/>
</dbReference>
<keyword evidence="2 10" id="KW-0723">Serine/threonine-protein kinase</keyword>
<keyword evidence="4" id="KW-0547">Nucleotide-binding</keyword>
<evidence type="ECO:0000256" key="2">
    <source>
        <dbReference type="ARBA" id="ARBA00022527"/>
    </source>
</evidence>
<evidence type="ECO:0000256" key="6">
    <source>
        <dbReference type="ARBA" id="ARBA00022840"/>
    </source>
</evidence>
<dbReference type="GO" id="GO:0004674">
    <property type="term" value="F:protein serine/threonine kinase activity"/>
    <property type="evidence" value="ECO:0007669"/>
    <property type="project" value="UniProtKB-KW"/>
</dbReference>
<evidence type="ECO:0000256" key="4">
    <source>
        <dbReference type="ARBA" id="ARBA00022741"/>
    </source>
</evidence>
<accession>Q11KK0</accession>
<evidence type="ECO:0000256" key="7">
    <source>
        <dbReference type="ARBA" id="ARBA00047899"/>
    </source>
</evidence>
<keyword evidence="6" id="KW-0067">ATP-binding</keyword>
<dbReference type="STRING" id="266779.Meso_0675"/>
<evidence type="ECO:0000259" key="9">
    <source>
        <dbReference type="Pfam" id="PF01163"/>
    </source>
</evidence>
<keyword evidence="5 10" id="KW-0418">Kinase</keyword>
<dbReference type="SUPFAM" id="SSF56112">
    <property type="entry name" value="Protein kinase-like (PK-like)"/>
    <property type="match status" value="1"/>
</dbReference>
<proteinExistence type="predicted"/>
<evidence type="ECO:0000256" key="3">
    <source>
        <dbReference type="ARBA" id="ARBA00022679"/>
    </source>
</evidence>
<name>Q11KK0_CHESB</name>
<feature type="domain" description="RIO-type" evidence="9">
    <location>
        <begin position="72"/>
        <end position="158"/>
    </location>
</feature>
<dbReference type="HOGENOM" id="CLU_071243_0_0_5"/>
<comment type="catalytic activity">
    <reaction evidence="8">
        <text>L-seryl-[protein] + ATP = O-phospho-L-seryl-[protein] + ADP + H(+)</text>
        <dbReference type="Rhea" id="RHEA:17989"/>
        <dbReference type="Rhea" id="RHEA-COMP:9863"/>
        <dbReference type="Rhea" id="RHEA-COMP:11604"/>
        <dbReference type="ChEBI" id="CHEBI:15378"/>
        <dbReference type="ChEBI" id="CHEBI:29999"/>
        <dbReference type="ChEBI" id="CHEBI:30616"/>
        <dbReference type="ChEBI" id="CHEBI:83421"/>
        <dbReference type="ChEBI" id="CHEBI:456216"/>
        <dbReference type="EC" id="2.7.11.1"/>
    </reaction>
</comment>
<dbReference type="eggNOG" id="COG3642">
    <property type="taxonomic scope" value="Bacteria"/>
</dbReference>
<dbReference type="KEGG" id="mes:Meso_0675"/>
<keyword evidence="3" id="KW-0808">Transferase</keyword>
<dbReference type="Pfam" id="PF01163">
    <property type="entry name" value="RIO1"/>
    <property type="match status" value="1"/>
</dbReference>
<dbReference type="InterPro" id="IPR011009">
    <property type="entry name" value="Kinase-like_dom_sf"/>
</dbReference>
<dbReference type="OrthoDB" id="8028712at2"/>